<evidence type="ECO:0000313" key="7">
    <source>
        <dbReference type="EMBL" id="TLS69257.1"/>
    </source>
</evidence>
<organism evidence="7 8">
    <name type="scientific">Mariprofundus erugo</name>
    <dbReference type="NCBI Taxonomy" id="2528639"/>
    <lineage>
        <taxon>Bacteria</taxon>
        <taxon>Pseudomonadati</taxon>
        <taxon>Pseudomonadota</taxon>
        <taxon>Candidatius Mariprofundia</taxon>
        <taxon>Mariprofundales</taxon>
        <taxon>Mariprofundaceae</taxon>
        <taxon>Mariprofundus</taxon>
    </lineage>
</organism>
<evidence type="ECO:0000313" key="8">
    <source>
        <dbReference type="Proteomes" id="UP000306585"/>
    </source>
</evidence>
<evidence type="ECO:0000256" key="1">
    <source>
        <dbReference type="ARBA" id="ARBA00004127"/>
    </source>
</evidence>
<feature type="transmembrane region" description="Helical" evidence="5">
    <location>
        <begin position="26"/>
        <end position="43"/>
    </location>
</feature>
<dbReference type="AlphaFoldDB" id="A0A5R9GZQ1"/>
<evidence type="ECO:0000256" key="3">
    <source>
        <dbReference type="ARBA" id="ARBA00022989"/>
    </source>
</evidence>
<keyword evidence="2 5" id="KW-0812">Transmembrane</keyword>
<gene>
    <name evidence="7" type="ORF">FEF65_00055</name>
</gene>
<dbReference type="GO" id="GO:0012505">
    <property type="term" value="C:endomembrane system"/>
    <property type="evidence" value="ECO:0007669"/>
    <property type="project" value="UniProtKB-SubCell"/>
</dbReference>
<dbReference type="OrthoDB" id="9804184at2"/>
<evidence type="ECO:0000256" key="4">
    <source>
        <dbReference type="ARBA" id="ARBA00023136"/>
    </source>
</evidence>
<keyword evidence="4 5" id="KW-0472">Membrane</keyword>
<dbReference type="InterPro" id="IPR010652">
    <property type="entry name" value="DUF1232"/>
</dbReference>
<keyword evidence="8" id="KW-1185">Reference proteome</keyword>
<reference evidence="7 8" key="1">
    <citation type="journal article" date="2019" name="Appl. Environ. Microbiol.">
        <title>Environmental Evidence and Genomic Insight of Iron-oxidizing Bacteria Preference Towards More Corrosion Resistant Stainless Steel at Higher Salinities.</title>
        <authorList>
            <person name="Garrison C.E."/>
            <person name="Price K.A."/>
            <person name="Field E.K."/>
        </authorList>
    </citation>
    <scope>NUCLEOTIDE SEQUENCE [LARGE SCALE GENOMIC DNA]</scope>
    <source>
        <strain evidence="7 8">P3</strain>
    </source>
</reference>
<feature type="transmembrane region" description="Helical" evidence="5">
    <location>
        <begin position="49"/>
        <end position="73"/>
    </location>
</feature>
<feature type="domain" description="DUF1232" evidence="6">
    <location>
        <begin position="28"/>
        <end position="64"/>
    </location>
</feature>
<dbReference type="Pfam" id="PF06803">
    <property type="entry name" value="DUF1232"/>
    <property type="match status" value="1"/>
</dbReference>
<keyword evidence="3 5" id="KW-1133">Transmembrane helix</keyword>
<accession>A0A5R9GZQ1</accession>
<evidence type="ECO:0000256" key="5">
    <source>
        <dbReference type="SAM" id="Phobius"/>
    </source>
</evidence>
<name>A0A5R9GZQ1_9PROT</name>
<comment type="caution">
    <text evidence="7">The sequence shown here is derived from an EMBL/GenBank/DDBJ whole genome shotgun (WGS) entry which is preliminary data.</text>
</comment>
<comment type="subcellular location">
    <subcellularLocation>
        <location evidence="1">Endomembrane system</location>
        <topology evidence="1">Multi-pass membrane protein</topology>
    </subcellularLocation>
</comment>
<sequence length="125" mass="13983">MKNQATTLKRSTKALYLAAGDQHTPLAARILIALLVAYALSPIDLIPDFIPVIGLLDDLIILPLGVALVIRMIPDQVWQQCLQQADQPLMMKSAFSPIITVSIILLWLWLLLLCTDFISQWLHLL</sequence>
<protein>
    <submittedName>
        <fullName evidence="7">DUF1232 domain-containing protein</fullName>
    </submittedName>
</protein>
<evidence type="ECO:0000256" key="2">
    <source>
        <dbReference type="ARBA" id="ARBA00022692"/>
    </source>
</evidence>
<dbReference type="Proteomes" id="UP000306585">
    <property type="component" value="Unassembled WGS sequence"/>
</dbReference>
<dbReference type="EMBL" id="VBRY01000001">
    <property type="protein sequence ID" value="TLS69257.1"/>
    <property type="molecule type" value="Genomic_DNA"/>
</dbReference>
<proteinExistence type="predicted"/>
<feature type="transmembrane region" description="Helical" evidence="5">
    <location>
        <begin position="94"/>
        <end position="118"/>
    </location>
</feature>
<evidence type="ECO:0000259" key="6">
    <source>
        <dbReference type="Pfam" id="PF06803"/>
    </source>
</evidence>